<dbReference type="Proteomes" id="UP001596174">
    <property type="component" value="Unassembled WGS sequence"/>
</dbReference>
<reference evidence="11" key="1">
    <citation type="journal article" date="2019" name="Int. J. Syst. Evol. Microbiol.">
        <title>The Global Catalogue of Microorganisms (GCM) 10K type strain sequencing project: providing services to taxonomists for standard genome sequencing and annotation.</title>
        <authorList>
            <consortium name="The Broad Institute Genomics Platform"/>
            <consortium name="The Broad Institute Genome Sequencing Center for Infectious Disease"/>
            <person name="Wu L."/>
            <person name="Ma J."/>
        </authorList>
    </citation>
    <scope>NUCLEOTIDE SEQUENCE [LARGE SCALE GENOMIC DNA]</scope>
    <source>
        <strain evidence="11">JCM 4816</strain>
    </source>
</reference>
<dbReference type="Gene3D" id="3.40.50.300">
    <property type="entry name" value="P-loop containing nucleotide triphosphate hydrolases"/>
    <property type="match status" value="1"/>
</dbReference>
<evidence type="ECO:0000256" key="6">
    <source>
        <dbReference type="ARBA" id="ARBA00022777"/>
    </source>
</evidence>
<keyword evidence="11" id="KW-1185">Reference proteome</keyword>
<dbReference type="InterPro" id="IPR006001">
    <property type="entry name" value="Therm_gnt_kin"/>
</dbReference>
<comment type="catalytic activity">
    <reaction evidence="8 9">
        <text>D-gluconate + ATP = 6-phospho-D-gluconate + ADP + H(+)</text>
        <dbReference type="Rhea" id="RHEA:19433"/>
        <dbReference type="ChEBI" id="CHEBI:15378"/>
        <dbReference type="ChEBI" id="CHEBI:18391"/>
        <dbReference type="ChEBI" id="CHEBI:30616"/>
        <dbReference type="ChEBI" id="CHEBI:58759"/>
        <dbReference type="ChEBI" id="CHEBI:456216"/>
        <dbReference type="EC" id="2.7.1.12"/>
    </reaction>
</comment>
<dbReference type="InterPro" id="IPR027417">
    <property type="entry name" value="P-loop_NTPase"/>
</dbReference>
<comment type="similarity">
    <text evidence="2 9">Belongs to the gluconokinase GntK/GntV family.</text>
</comment>
<dbReference type="InterPro" id="IPR031322">
    <property type="entry name" value="Shikimate/glucono_kinase"/>
</dbReference>
<dbReference type="PANTHER" id="PTHR43442:SF3">
    <property type="entry name" value="GLUCONOKINASE-RELATED"/>
    <property type="match status" value="1"/>
</dbReference>
<proteinExistence type="inferred from homology"/>
<protein>
    <recommendedName>
        <fullName evidence="3 9">Gluconokinase</fullName>
        <ecNumber evidence="3 9">2.7.1.12</ecNumber>
    </recommendedName>
</protein>
<keyword evidence="5 9" id="KW-0547">Nucleotide-binding</keyword>
<evidence type="ECO:0000313" key="10">
    <source>
        <dbReference type="EMBL" id="MFC5906204.1"/>
    </source>
</evidence>
<dbReference type="NCBIfam" id="TIGR01313">
    <property type="entry name" value="therm_gnt_kin"/>
    <property type="match status" value="1"/>
</dbReference>
<dbReference type="CDD" id="cd02021">
    <property type="entry name" value="GntK"/>
    <property type="match status" value="1"/>
</dbReference>
<evidence type="ECO:0000256" key="2">
    <source>
        <dbReference type="ARBA" id="ARBA00008420"/>
    </source>
</evidence>
<keyword evidence="6 9" id="KW-0418">Kinase</keyword>
<dbReference type="EC" id="2.7.1.12" evidence="3 9"/>
<dbReference type="PANTHER" id="PTHR43442">
    <property type="entry name" value="GLUCONOKINASE-RELATED"/>
    <property type="match status" value="1"/>
</dbReference>
<dbReference type="EMBL" id="JBHSQJ010000010">
    <property type="protein sequence ID" value="MFC5906204.1"/>
    <property type="molecule type" value="Genomic_DNA"/>
</dbReference>
<organism evidence="10 11">
    <name type="scientific">Streptacidiphilus monticola</name>
    <dbReference type="NCBI Taxonomy" id="2161674"/>
    <lineage>
        <taxon>Bacteria</taxon>
        <taxon>Bacillati</taxon>
        <taxon>Actinomycetota</taxon>
        <taxon>Actinomycetes</taxon>
        <taxon>Kitasatosporales</taxon>
        <taxon>Streptomycetaceae</taxon>
        <taxon>Streptacidiphilus</taxon>
    </lineage>
</organism>
<comment type="pathway">
    <text evidence="1">Carbohydrate acid metabolism.</text>
</comment>
<evidence type="ECO:0000256" key="9">
    <source>
        <dbReference type="RuleBase" id="RU363066"/>
    </source>
</evidence>
<dbReference type="RefSeq" id="WP_380579390.1">
    <property type="nucleotide sequence ID" value="NZ_JBHSQJ010000010.1"/>
</dbReference>
<evidence type="ECO:0000256" key="8">
    <source>
        <dbReference type="ARBA" id="ARBA00048090"/>
    </source>
</evidence>
<evidence type="ECO:0000256" key="4">
    <source>
        <dbReference type="ARBA" id="ARBA00022679"/>
    </source>
</evidence>
<evidence type="ECO:0000256" key="3">
    <source>
        <dbReference type="ARBA" id="ARBA00012054"/>
    </source>
</evidence>
<gene>
    <name evidence="10" type="ORF">ACFP3V_03070</name>
</gene>
<name>A0ABW1FVH5_9ACTN</name>
<keyword evidence="7 9" id="KW-0067">ATP-binding</keyword>
<evidence type="ECO:0000256" key="5">
    <source>
        <dbReference type="ARBA" id="ARBA00022741"/>
    </source>
</evidence>
<keyword evidence="4 9" id="KW-0808">Transferase</keyword>
<dbReference type="SUPFAM" id="SSF52540">
    <property type="entry name" value="P-loop containing nucleoside triphosphate hydrolases"/>
    <property type="match status" value="1"/>
</dbReference>
<evidence type="ECO:0000313" key="11">
    <source>
        <dbReference type="Proteomes" id="UP001596174"/>
    </source>
</evidence>
<evidence type="ECO:0000256" key="7">
    <source>
        <dbReference type="ARBA" id="ARBA00022840"/>
    </source>
</evidence>
<dbReference type="Pfam" id="PF01202">
    <property type="entry name" value="SKI"/>
    <property type="match status" value="1"/>
</dbReference>
<evidence type="ECO:0000256" key="1">
    <source>
        <dbReference type="ARBA" id="ARBA00004761"/>
    </source>
</evidence>
<comment type="caution">
    <text evidence="10">The sequence shown here is derived from an EMBL/GenBank/DDBJ whole genome shotgun (WGS) entry which is preliminary data.</text>
</comment>
<sequence>MAAAGSPHPPCVVVMGVSGVGKSTVARLLAGRLGVELGDADDLHPAANIAKMSAGTPLDDADRRPWLEAIGRWLHERDGVGSVVACSALKRSHRDVLRSACPGVLFLQLTADRDVLADRIGHRTRHFMPASLLDSQLAALEPLGPDEHGVVVDASPAPEQIARTAAELLTRRSVGDSSGS</sequence>
<accession>A0ABW1FVH5</accession>